<dbReference type="PROSITE" id="PS00383">
    <property type="entry name" value="TYR_PHOSPHATASE_1"/>
    <property type="match status" value="1"/>
</dbReference>
<proteinExistence type="predicted"/>
<dbReference type="PROSITE" id="PS50055">
    <property type="entry name" value="TYR_PHOSPHATASE_PTP"/>
    <property type="match status" value="1"/>
</dbReference>
<dbReference type="SUPFAM" id="SSF52799">
    <property type="entry name" value="(Phosphotyrosine protein) phosphatases II"/>
    <property type="match status" value="1"/>
</dbReference>
<dbReference type="Gene3D" id="3.90.190.10">
    <property type="entry name" value="Protein tyrosine phosphatase superfamily"/>
    <property type="match status" value="1"/>
</dbReference>
<feature type="compositionally biased region" description="Basic and acidic residues" evidence="1">
    <location>
        <begin position="390"/>
        <end position="412"/>
    </location>
</feature>
<reference evidence="4" key="1">
    <citation type="submission" date="2020-10" db="EMBL/GenBank/DDBJ databases">
        <authorList>
            <person name="Kikuchi T."/>
        </authorList>
    </citation>
    <scope>NUCLEOTIDE SEQUENCE</scope>
    <source>
        <strain evidence="4">NKZ352</strain>
    </source>
</reference>
<dbReference type="SMART" id="SM00194">
    <property type="entry name" value="PTPc"/>
    <property type="match status" value="1"/>
</dbReference>
<feature type="domain" description="Tyrosine-protein phosphatase" evidence="2">
    <location>
        <begin position="114"/>
        <end position="339"/>
    </location>
</feature>
<evidence type="ECO:0000259" key="2">
    <source>
        <dbReference type="PROSITE" id="PS50055"/>
    </source>
</evidence>
<evidence type="ECO:0000256" key="1">
    <source>
        <dbReference type="SAM" id="MobiDB-lite"/>
    </source>
</evidence>
<dbReference type="CDD" id="cd00047">
    <property type="entry name" value="PTPc"/>
    <property type="match status" value="1"/>
</dbReference>
<feature type="region of interest" description="Disordered" evidence="1">
    <location>
        <begin position="376"/>
        <end position="532"/>
    </location>
</feature>
<sequence length="532" mass="59585">MSLQKKKPQDTKRAPIKKVGRRKKGNEIERKRSTDNLRKMSDSDGHGDEDERKFPFSKPVEFPRKVEPTPEQKVVFEKFVNSIVKTGVEGLLAQYQSVRAYIPPNMKRDAFDANPSKNRYKDVVCNGETRVVLKDGREGDYIHANFVKGLLKPFYLTQGPTPTTTLDFWRMILQENIKIICMLCETMEYGREKCHQYWPATDNVVLEFGGISIRNLRLEKEFENGMNRSLLEIDSEGIKSYVWHLHCKSWPDKTVPLSNMSILRVLHYLRAIPGPVVVHCSAGIGRTGTLVAVEVALQTLYNGYELDLYKCCCSIRNYRMSSVQVDVQYLAIAEIVADFGLRSGFISDNDLKDNYELLKLNIASYVQTKGPEAAPVLNKPLFEPEPAPPKNRDNDEMHIKNDNERTVDKTFEKNTNTNDDEESLKKPKKETNNAPAAQPGANLARPTKPAPNNVAPPQAPQLKASADAIGIPPGPSPAVTQYVQLNALKPKASSGQKQQPSATPPGPPKACPPQTNQQPKIVPPRPVLPPSH</sequence>
<keyword evidence="5" id="KW-1185">Reference proteome</keyword>
<dbReference type="OrthoDB" id="10253954at2759"/>
<feature type="compositionally biased region" description="Basic and acidic residues" evidence="1">
    <location>
        <begin position="25"/>
        <end position="54"/>
    </location>
</feature>
<dbReference type="InterPro" id="IPR000387">
    <property type="entry name" value="Tyr_Pase_dom"/>
</dbReference>
<evidence type="ECO:0000313" key="5">
    <source>
        <dbReference type="Proteomes" id="UP000835052"/>
    </source>
</evidence>
<comment type="caution">
    <text evidence="4">The sequence shown here is derived from an EMBL/GenBank/DDBJ whole genome shotgun (WGS) entry which is preliminary data.</text>
</comment>
<organism evidence="4 5">
    <name type="scientific">Caenorhabditis auriculariae</name>
    <dbReference type="NCBI Taxonomy" id="2777116"/>
    <lineage>
        <taxon>Eukaryota</taxon>
        <taxon>Metazoa</taxon>
        <taxon>Ecdysozoa</taxon>
        <taxon>Nematoda</taxon>
        <taxon>Chromadorea</taxon>
        <taxon>Rhabditida</taxon>
        <taxon>Rhabditina</taxon>
        <taxon>Rhabditomorpha</taxon>
        <taxon>Rhabditoidea</taxon>
        <taxon>Rhabditidae</taxon>
        <taxon>Peloderinae</taxon>
        <taxon>Caenorhabditis</taxon>
    </lineage>
</organism>
<dbReference type="PRINTS" id="PR00700">
    <property type="entry name" value="PRTYPHPHTASE"/>
</dbReference>
<dbReference type="PANTHER" id="PTHR46163:SF5">
    <property type="entry name" value="TYROSINE-PROTEIN PHOSPHATASE"/>
    <property type="match status" value="1"/>
</dbReference>
<feature type="region of interest" description="Disordered" evidence="1">
    <location>
        <begin position="1"/>
        <end position="56"/>
    </location>
</feature>
<dbReference type="InterPro" id="IPR052782">
    <property type="entry name" value="Oocyte-zygote_transition_reg"/>
</dbReference>
<feature type="compositionally biased region" description="Basic residues" evidence="1">
    <location>
        <begin position="14"/>
        <end position="24"/>
    </location>
</feature>
<protein>
    <submittedName>
        <fullName evidence="4">Uncharacterized protein</fullName>
    </submittedName>
</protein>
<dbReference type="InterPro" id="IPR003595">
    <property type="entry name" value="Tyr_Pase_cat"/>
</dbReference>
<feature type="compositionally biased region" description="Pro residues" evidence="1">
    <location>
        <begin position="521"/>
        <end position="532"/>
    </location>
</feature>
<name>A0A8S1HPE9_9PELO</name>
<dbReference type="PROSITE" id="PS50056">
    <property type="entry name" value="TYR_PHOSPHATASE_2"/>
    <property type="match status" value="1"/>
</dbReference>
<dbReference type="EMBL" id="CAJGYM010000088">
    <property type="protein sequence ID" value="CAD6197237.1"/>
    <property type="molecule type" value="Genomic_DNA"/>
</dbReference>
<dbReference type="AlphaFoldDB" id="A0A8S1HPE9"/>
<evidence type="ECO:0000259" key="3">
    <source>
        <dbReference type="PROSITE" id="PS50056"/>
    </source>
</evidence>
<feature type="domain" description="Tyrosine specific protein phosphatases" evidence="3">
    <location>
        <begin position="260"/>
        <end position="330"/>
    </location>
</feature>
<dbReference type="Pfam" id="PF00102">
    <property type="entry name" value="Y_phosphatase"/>
    <property type="match status" value="1"/>
</dbReference>
<dbReference type="PANTHER" id="PTHR46163">
    <property type="entry name" value="TYROSINE-PROTEIN PHOSPHATASE-RELATED"/>
    <property type="match status" value="1"/>
</dbReference>
<dbReference type="SMART" id="SM00404">
    <property type="entry name" value="PTPc_motif"/>
    <property type="match status" value="1"/>
</dbReference>
<dbReference type="GO" id="GO:0004725">
    <property type="term" value="F:protein tyrosine phosphatase activity"/>
    <property type="evidence" value="ECO:0007669"/>
    <property type="project" value="InterPro"/>
</dbReference>
<dbReference type="InterPro" id="IPR000242">
    <property type="entry name" value="PTP_cat"/>
</dbReference>
<evidence type="ECO:0000313" key="4">
    <source>
        <dbReference type="EMBL" id="CAD6197237.1"/>
    </source>
</evidence>
<gene>
    <name evidence="4" type="ORF">CAUJ_LOCUS13146</name>
</gene>
<dbReference type="InterPro" id="IPR029021">
    <property type="entry name" value="Prot-tyrosine_phosphatase-like"/>
</dbReference>
<feature type="compositionally biased region" description="Pro residues" evidence="1">
    <location>
        <begin position="502"/>
        <end position="511"/>
    </location>
</feature>
<dbReference type="InterPro" id="IPR016130">
    <property type="entry name" value="Tyr_Pase_AS"/>
</dbReference>
<accession>A0A8S1HPE9</accession>
<dbReference type="Proteomes" id="UP000835052">
    <property type="component" value="Unassembled WGS sequence"/>
</dbReference>